<keyword evidence="1" id="KW-0371">Homeobox</keyword>
<dbReference type="GO" id="GO:0003677">
    <property type="term" value="F:DNA binding"/>
    <property type="evidence" value="ECO:0007669"/>
    <property type="project" value="UniProtKB-KW"/>
</dbReference>
<name>G8H2S4_RHOGR</name>
<sequence>MAAAAHSAIASSAEAFLSCTSWPERSPRRFFPDFEPDRQPHFALPTNDFLDALIRVGCSLEAAQALHAAYAGGCRQVAASCAASYSTGVEALHQTLGAGEERRYIEWCQTLLLAVERRYTESTEKMRLAVLDEVRSA</sequence>
<evidence type="ECO:0000313" key="1">
    <source>
        <dbReference type="EMBL" id="AER30282.1"/>
    </source>
</evidence>
<organism evidence="1">
    <name type="scientific">Rhodotorula graminis</name>
    <name type="common">Yeast</name>
    <dbReference type="NCBI Taxonomy" id="29898"/>
    <lineage>
        <taxon>Eukaryota</taxon>
        <taxon>Fungi</taxon>
        <taxon>Dikarya</taxon>
        <taxon>Basidiomycota</taxon>
        <taxon>Pucciniomycotina</taxon>
        <taxon>Microbotryomycetes</taxon>
        <taxon>Sporidiobolales</taxon>
        <taxon>Sporidiobolaceae</taxon>
        <taxon>Rhodotorula</taxon>
    </lineage>
</organism>
<gene>
    <name evidence="1" type="primary">HD2</name>
</gene>
<keyword evidence="1" id="KW-0238">DNA-binding</keyword>
<protein>
    <submittedName>
        <fullName evidence="1">Homeodomain transcription factor HD2</fullName>
    </submittedName>
</protein>
<accession>G8H2S4</accession>
<feature type="non-terminal residue" evidence="1">
    <location>
        <position position="137"/>
    </location>
</feature>
<dbReference type="AlphaFoldDB" id="G8H2S4"/>
<proteinExistence type="predicted"/>
<dbReference type="EMBL" id="JN246635">
    <property type="protein sequence ID" value="AER30282.1"/>
    <property type="molecule type" value="Genomic_DNA"/>
</dbReference>
<reference evidence="1" key="1">
    <citation type="journal article" date="2011" name="BMC Evol. Biol.">
        <title>Evidence for maintenance of sex determinants but not of sexual stages in red yeasts, a group of early diverged basidiomycetes.</title>
        <authorList>
            <person name="Coelho M.A."/>
            <person name="Goncalves P."/>
            <person name="Sampaio J.P."/>
        </authorList>
    </citation>
    <scope>NUCLEOTIDE SEQUENCE</scope>
    <source>
        <strain evidence="1">AJ 132</strain>
    </source>
</reference>